<accession>A0A9W7DKZ5</accession>
<dbReference type="OrthoDB" id="415069at2759"/>
<gene>
    <name evidence="2" type="ORF">TrRE_jg345</name>
</gene>
<feature type="non-terminal residue" evidence="2">
    <location>
        <position position="66"/>
    </location>
</feature>
<evidence type="ECO:0000313" key="3">
    <source>
        <dbReference type="Proteomes" id="UP001165082"/>
    </source>
</evidence>
<dbReference type="EMBL" id="BRXZ01005636">
    <property type="protein sequence ID" value="GMH47404.1"/>
    <property type="molecule type" value="Genomic_DNA"/>
</dbReference>
<proteinExistence type="predicted"/>
<dbReference type="Gene3D" id="2.10.50.10">
    <property type="entry name" value="Tumor Necrosis Factor Receptor, subunit A, domain 2"/>
    <property type="match status" value="1"/>
</dbReference>
<organism evidence="2 3">
    <name type="scientific">Triparma retinervis</name>
    <dbReference type="NCBI Taxonomy" id="2557542"/>
    <lineage>
        <taxon>Eukaryota</taxon>
        <taxon>Sar</taxon>
        <taxon>Stramenopiles</taxon>
        <taxon>Ochrophyta</taxon>
        <taxon>Bolidophyceae</taxon>
        <taxon>Parmales</taxon>
        <taxon>Triparmaceae</taxon>
        <taxon>Triparma</taxon>
    </lineage>
</organism>
<reference evidence="2" key="1">
    <citation type="submission" date="2022-07" db="EMBL/GenBank/DDBJ databases">
        <title>Genome analysis of Parmales, a sister group of diatoms, reveals the evolutionary specialization of diatoms from phago-mixotrophs to photoautotrophs.</title>
        <authorList>
            <person name="Ban H."/>
            <person name="Sato S."/>
            <person name="Yoshikawa S."/>
            <person name="Kazumasa Y."/>
            <person name="Nakamura Y."/>
            <person name="Ichinomiya M."/>
            <person name="Saitoh K."/>
            <person name="Sato N."/>
            <person name="Blanc-Mathieu R."/>
            <person name="Endo H."/>
            <person name="Kuwata A."/>
            <person name="Ogata H."/>
        </authorList>
    </citation>
    <scope>NUCLEOTIDE SEQUENCE</scope>
</reference>
<feature type="domain" description="Tyrosine-protein kinase ephrin type A/B receptor-like" evidence="1">
    <location>
        <begin position="13"/>
        <end position="51"/>
    </location>
</feature>
<comment type="caution">
    <text evidence="2">The sequence shown here is derived from an EMBL/GenBank/DDBJ whole genome shotgun (WGS) entry which is preliminary data.</text>
</comment>
<evidence type="ECO:0000313" key="2">
    <source>
        <dbReference type="EMBL" id="GMH47404.1"/>
    </source>
</evidence>
<name>A0A9W7DKZ5_9STRA</name>
<sequence length="66" mass="6919">MSRKASCKECEIGKYSIGGKNECVFCPEGTNTNNKIAATACSPCSPGSVTAGDICVECEKGEYAEF</sequence>
<dbReference type="InterPro" id="IPR011641">
    <property type="entry name" value="Tyr-kin_ephrin_A/B_rcpt-like"/>
</dbReference>
<keyword evidence="3" id="KW-1185">Reference proteome</keyword>
<protein>
    <recommendedName>
        <fullName evidence="1">Tyrosine-protein kinase ephrin type A/B receptor-like domain-containing protein</fullName>
    </recommendedName>
</protein>
<dbReference type="AlphaFoldDB" id="A0A9W7DKZ5"/>
<dbReference type="Pfam" id="PF07699">
    <property type="entry name" value="Ephrin_rec_like"/>
    <property type="match status" value="1"/>
</dbReference>
<dbReference type="Proteomes" id="UP001165082">
    <property type="component" value="Unassembled WGS sequence"/>
</dbReference>
<evidence type="ECO:0000259" key="1">
    <source>
        <dbReference type="Pfam" id="PF07699"/>
    </source>
</evidence>
<dbReference type="SUPFAM" id="SSF57184">
    <property type="entry name" value="Growth factor receptor domain"/>
    <property type="match status" value="1"/>
</dbReference>
<dbReference type="InterPro" id="IPR009030">
    <property type="entry name" value="Growth_fac_rcpt_cys_sf"/>
</dbReference>